<dbReference type="AlphaFoldDB" id="A0A9D2IDN4"/>
<evidence type="ECO:0000256" key="1">
    <source>
        <dbReference type="SAM" id="Phobius"/>
    </source>
</evidence>
<reference evidence="2" key="1">
    <citation type="journal article" date="2021" name="PeerJ">
        <title>Extensive microbial diversity within the chicken gut microbiome revealed by metagenomics and culture.</title>
        <authorList>
            <person name="Gilroy R."/>
            <person name="Ravi A."/>
            <person name="Getino M."/>
            <person name="Pursley I."/>
            <person name="Horton D.L."/>
            <person name="Alikhan N.F."/>
            <person name="Baker D."/>
            <person name="Gharbi K."/>
            <person name="Hall N."/>
            <person name="Watson M."/>
            <person name="Adriaenssens E.M."/>
            <person name="Foster-Nyarko E."/>
            <person name="Jarju S."/>
            <person name="Secka A."/>
            <person name="Antonio M."/>
            <person name="Oren A."/>
            <person name="Chaudhuri R.R."/>
            <person name="La Ragione R."/>
            <person name="Hildebrand F."/>
            <person name="Pallen M.J."/>
        </authorList>
    </citation>
    <scope>NUCLEOTIDE SEQUENCE</scope>
    <source>
        <strain evidence="2">CHK169-11906</strain>
    </source>
</reference>
<reference evidence="2" key="2">
    <citation type="submission" date="2021-04" db="EMBL/GenBank/DDBJ databases">
        <authorList>
            <person name="Gilroy R."/>
        </authorList>
    </citation>
    <scope>NUCLEOTIDE SEQUENCE</scope>
    <source>
        <strain evidence="2">CHK169-11906</strain>
    </source>
</reference>
<accession>A0A9D2IDN4</accession>
<keyword evidence="1" id="KW-0472">Membrane</keyword>
<feature type="transmembrane region" description="Helical" evidence="1">
    <location>
        <begin position="59"/>
        <end position="78"/>
    </location>
</feature>
<organism evidence="2 3">
    <name type="scientific">Candidatus Alistipes avicola</name>
    <dbReference type="NCBI Taxonomy" id="2838432"/>
    <lineage>
        <taxon>Bacteria</taxon>
        <taxon>Pseudomonadati</taxon>
        <taxon>Bacteroidota</taxon>
        <taxon>Bacteroidia</taxon>
        <taxon>Bacteroidales</taxon>
        <taxon>Rikenellaceae</taxon>
        <taxon>Alistipes</taxon>
    </lineage>
</organism>
<dbReference type="Proteomes" id="UP000824259">
    <property type="component" value="Unassembled WGS sequence"/>
</dbReference>
<feature type="transmembrane region" description="Helical" evidence="1">
    <location>
        <begin position="184"/>
        <end position="207"/>
    </location>
</feature>
<evidence type="ECO:0000313" key="3">
    <source>
        <dbReference type="Proteomes" id="UP000824259"/>
    </source>
</evidence>
<proteinExistence type="predicted"/>
<evidence type="ECO:0000313" key="2">
    <source>
        <dbReference type="EMBL" id="HJA98433.1"/>
    </source>
</evidence>
<feature type="transmembrane region" description="Helical" evidence="1">
    <location>
        <begin position="93"/>
        <end position="117"/>
    </location>
</feature>
<keyword evidence="1" id="KW-1133">Transmembrane helix</keyword>
<sequence>MEEKQLEARESIELISRMIQNTRTRLERNAGRPFLIWGYTTVGISLLNYGFAITGVNSAWSLTWFLIPVIGCLLTWLFHEKRRSEPRTEIDRIVWMVWLPITLALIPIFAFCLFHGLFRRTDLYGLITLVMAIGTAITGLVVRSKIYTIAGFAGMALAMLFPLYDYCLECAISSPELAAMQQNGGINMLLSGEMVIFAMIFLVMMVIPGHIINHQNRKQCSKS</sequence>
<dbReference type="EMBL" id="DWYR01000008">
    <property type="protein sequence ID" value="HJA98433.1"/>
    <property type="molecule type" value="Genomic_DNA"/>
</dbReference>
<feature type="transmembrane region" description="Helical" evidence="1">
    <location>
        <begin position="146"/>
        <end position="164"/>
    </location>
</feature>
<feature type="transmembrane region" description="Helical" evidence="1">
    <location>
        <begin position="123"/>
        <end position="141"/>
    </location>
</feature>
<protein>
    <submittedName>
        <fullName evidence="2">Uncharacterized protein</fullName>
    </submittedName>
</protein>
<gene>
    <name evidence="2" type="ORF">H9779_02390</name>
</gene>
<name>A0A9D2IDN4_9BACT</name>
<feature type="transmembrane region" description="Helical" evidence="1">
    <location>
        <begin position="34"/>
        <end position="53"/>
    </location>
</feature>
<keyword evidence="1" id="KW-0812">Transmembrane</keyword>
<comment type="caution">
    <text evidence="2">The sequence shown here is derived from an EMBL/GenBank/DDBJ whole genome shotgun (WGS) entry which is preliminary data.</text>
</comment>